<keyword evidence="1" id="KW-0472">Membrane</keyword>
<sequence>MTLEPEPTPWATGLIVAAISASLAAIAVFAFGIALARIHPILAVIINIVAAGGSAPTLWGWRNLQTYRWVVYGAVVGIGLGWVGLLFTAL</sequence>
<keyword evidence="1" id="KW-0812">Transmembrane</keyword>
<dbReference type="Proteomes" id="UP000535543">
    <property type="component" value="Unassembled WGS sequence"/>
</dbReference>
<keyword evidence="3" id="KW-1185">Reference proteome</keyword>
<feature type="transmembrane region" description="Helical" evidence="1">
    <location>
        <begin position="12"/>
        <end position="34"/>
    </location>
</feature>
<dbReference type="Pfam" id="PF10801">
    <property type="entry name" value="DUF2537"/>
    <property type="match status" value="1"/>
</dbReference>
<evidence type="ECO:0000256" key="1">
    <source>
        <dbReference type="SAM" id="Phobius"/>
    </source>
</evidence>
<feature type="transmembrane region" description="Helical" evidence="1">
    <location>
        <begin position="41"/>
        <end position="61"/>
    </location>
</feature>
<reference evidence="2 3" key="2">
    <citation type="submission" date="2020-06" db="EMBL/GenBank/DDBJ databases">
        <title>Antribacter stalactiti gen. nov., sp. nov., a new member of the family Nacardiaceae isolated from a cave.</title>
        <authorList>
            <person name="Kim I.S."/>
        </authorList>
    </citation>
    <scope>NUCLEOTIDE SEQUENCE [LARGE SCALE GENOMIC DNA]</scope>
    <source>
        <strain evidence="2 3">YC2-7</strain>
    </source>
</reference>
<dbReference type="RefSeq" id="WP_169588420.1">
    <property type="nucleotide sequence ID" value="NZ_VCQU01000005.1"/>
</dbReference>
<dbReference type="InterPro" id="IPR024244">
    <property type="entry name" value="DUF2537"/>
</dbReference>
<comment type="caution">
    <text evidence="2">The sequence shown here is derived from an EMBL/GenBank/DDBJ whole genome shotgun (WGS) entry which is preliminary data.</text>
</comment>
<protein>
    <submittedName>
        <fullName evidence="2">DUF2537 domain-containing protein</fullName>
    </submittedName>
</protein>
<dbReference type="EMBL" id="VCQU01000005">
    <property type="protein sequence ID" value="NMN96463.1"/>
    <property type="molecule type" value="Genomic_DNA"/>
</dbReference>
<gene>
    <name evidence="2" type="ORF">FGL95_15585</name>
</gene>
<reference evidence="2 3" key="1">
    <citation type="submission" date="2019-05" db="EMBL/GenBank/DDBJ databases">
        <authorList>
            <person name="Lee S.D."/>
        </authorList>
    </citation>
    <scope>NUCLEOTIDE SEQUENCE [LARGE SCALE GENOMIC DNA]</scope>
    <source>
        <strain evidence="2 3">YC2-7</strain>
    </source>
</reference>
<dbReference type="AlphaFoldDB" id="A0A848KC56"/>
<name>A0A848KC56_9NOCA</name>
<proteinExistence type="predicted"/>
<evidence type="ECO:0000313" key="3">
    <source>
        <dbReference type="Proteomes" id="UP000535543"/>
    </source>
</evidence>
<organism evidence="2 3">
    <name type="scientific">Antrihabitans stalactiti</name>
    <dbReference type="NCBI Taxonomy" id="2584121"/>
    <lineage>
        <taxon>Bacteria</taxon>
        <taxon>Bacillati</taxon>
        <taxon>Actinomycetota</taxon>
        <taxon>Actinomycetes</taxon>
        <taxon>Mycobacteriales</taxon>
        <taxon>Nocardiaceae</taxon>
        <taxon>Antrihabitans</taxon>
    </lineage>
</organism>
<evidence type="ECO:0000313" key="2">
    <source>
        <dbReference type="EMBL" id="NMN96463.1"/>
    </source>
</evidence>
<feature type="transmembrane region" description="Helical" evidence="1">
    <location>
        <begin position="67"/>
        <end position="89"/>
    </location>
</feature>
<keyword evidence="1" id="KW-1133">Transmembrane helix</keyword>
<accession>A0A848KC56</accession>